<organism evidence="1 2">
    <name type="scientific">Parnassius mnemosyne</name>
    <name type="common">clouded apollo</name>
    <dbReference type="NCBI Taxonomy" id="213953"/>
    <lineage>
        <taxon>Eukaryota</taxon>
        <taxon>Metazoa</taxon>
        <taxon>Ecdysozoa</taxon>
        <taxon>Arthropoda</taxon>
        <taxon>Hexapoda</taxon>
        <taxon>Insecta</taxon>
        <taxon>Pterygota</taxon>
        <taxon>Neoptera</taxon>
        <taxon>Endopterygota</taxon>
        <taxon>Lepidoptera</taxon>
        <taxon>Glossata</taxon>
        <taxon>Ditrysia</taxon>
        <taxon>Papilionoidea</taxon>
        <taxon>Papilionidae</taxon>
        <taxon>Parnassiinae</taxon>
        <taxon>Parnassini</taxon>
        <taxon>Parnassius</taxon>
        <taxon>Driopa</taxon>
    </lineage>
</organism>
<protein>
    <recommendedName>
        <fullName evidence="3">General transcription factor II-I repeat domain-containing protein 2</fullName>
    </recommendedName>
</protein>
<dbReference type="Proteomes" id="UP001314205">
    <property type="component" value="Unassembled WGS sequence"/>
</dbReference>
<dbReference type="EMBL" id="CAVLGL010000089">
    <property type="protein sequence ID" value="CAK1594088.1"/>
    <property type="molecule type" value="Genomic_DNA"/>
</dbReference>
<dbReference type="PANTHER" id="PTHR45913:SF5">
    <property type="entry name" value="GENERAL TRANSCRIPTION FACTOR II-I REPEAT DOMAIN-CONTAINING PROTEIN 2A-LIKE PROTEIN"/>
    <property type="match status" value="1"/>
</dbReference>
<evidence type="ECO:0000313" key="1">
    <source>
        <dbReference type="EMBL" id="CAK1594088.1"/>
    </source>
</evidence>
<comment type="caution">
    <text evidence="1">The sequence shown here is derived from an EMBL/GenBank/DDBJ whole genome shotgun (WGS) entry which is preliminary data.</text>
</comment>
<dbReference type="AlphaFoldDB" id="A0AAV1LFG7"/>
<name>A0AAV1LFG7_9NEOP</name>
<evidence type="ECO:0000313" key="2">
    <source>
        <dbReference type="Proteomes" id="UP001314205"/>
    </source>
</evidence>
<sequence>MKEFNIKRHYATKHATLHSPTGQLRTEKIQKLTANLEKQQQMFHKQRTRLDNVVKASFVLCSKLAKALKPFAEGEFIKECMLGVCGILCPEKKNEFEKISLSRRTVIRRIKMMANDIKTTLTDRMAGFESFSIALDESTDLSDTAQLAIFMRGVDKEFTVTEELLALQPLKGTATGEDIFFSSFGLPWSKLIEVCSDGAPSMVGLRKGFIGILNEKATELNVQKDDLIVLRSIIHQQNLCSKSI</sequence>
<dbReference type="PANTHER" id="PTHR45913">
    <property type="entry name" value="EPM2A-INTERACTING PROTEIN 1"/>
    <property type="match status" value="1"/>
</dbReference>
<gene>
    <name evidence="1" type="ORF">PARMNEM_LOCUS13779</name>
</gene>
<reference evidence="1 2" key="1">
    <citation type="submission" date="2023-11" db="EMBL/GenBank/DDBJ databases">
        <authorList>
            <person name="Hedman E."/>
            <person name="Englund M."/>
            <person name="Stromberg M."/>
            <person name="Nyberg Akerstrom W."/>
            <person name="Nylinder S."/>
            <person name="Jareborg N."/>
            <person name="Kallberg Y."/>
            <person name="Kronander E."/>
        </authorList>
    </citation>
    <scope>NUCLEOTIDE SEQUENCE [LARGE SCALE GENOMIC DNA]</scope>
</reference>
<keyword evidence="2" id="KW-1185">Reference proteome</keyword>
<proteinExistence type="predicted"/>
<accession>A0AAV1LFG7</accession>
<evidence type="ECO:0008006" key="3">
    <source>
        <dbReference type="Google" id="ProtNLM"/>
    </source>
</evidence>